<evidence type="ECO:0000313" key="2">
    <source>
        <dbReference type="EMBL" id="KFX52185.1"/>
    </source>
</evidence>
<feature type="compositionally biased region" description="Low complexity" evidence="1">
    <location>
        <begin position="799"/>
        <end position="828"/>
    </location>
</feature>
<dbReference type="eggNOG" id="ENOG502RAJI">
    <property type="taxonomic scope" value="Eukaryota"/>
</dbReference>
<feature type="compositionally biased region" description="Polar residues" evidence="1">
    <location>
        <begin position="9"/>
        <end position="19"/>
    </location>
</feature>
<keyword evidence="2" id="KW-0560">Oxidoreductase</keyword>
<name>A0A093VJ24_TALMA</name>
<feature type="compositionally biased region" description="Basic residues" evidence="1">
    <location>
        <begin position="301"/>
        <end position="310"/>
    </location>
</feature>
<accession>A0A093VJ24</accession>
<keyword evidence="2" id="KW-0503">Monooxygenase</keyword>
<feature type="compositionally biased region" description="Basic and acidic residues" evidence="1">
    <location>
        <begin position="166"/>
        <end position="181"/>
    </location>
</feature>
<comment type="caution">
    <text evidence="2">The sequence shown here is derived from an EMBL/GenBank/DDBJ whole genome shotgun (WGS) entry which is preliminary data.</text>
</comment>
<feature type="compositionally biased region" description="Polar residues" evidence="1">
    <location>
        <begin position="741"/>
        <end position="750"/>
    </location>
</feature>
<feature type="compositionally biased region" description="Low complexity" evidence="1">
    <location>
        <begin position="96"/>
        <end position="111"/>
    </location>
</feature>
<gene>
    <name evidence="2" type="ORF">GQ26_0031230</name>
</gene>
<feature type="compositionally biased region" description="Acidic residues" evidence="1">
    <location>
        <begin position="518"/>
        <end position="529"/>
    </location>
</feature>
<organism evidence="2">
    <name type="scientific">Talaromyces marneffei PM1</name>
    <dbReference type="NCBI Taxonomy" id="1077442"/>
    <lineage>
        <taxon>Eukaryota</taxon>
        <taxon>Fungi</taxon>
        <taxon>Dikarya</taxon>
        <taxon>Ascomycota</taxon>
        <taxon>Pezizomycotina</taxon>
        <taxon>Eurotiomycetes</taxon>
        <taxon>Eurotiomycetidae</taxon>
        <taxon>Eurotiales</taxon>
        <taxon>Trichocomaceae</taxon>
        <taxon>Talaromyces</taxon>
        <taxon>Talaromyces sect. Talaromyces</taxon>
    </lineage>
</organism>
<feature type="region of interest" description="Disordered" evidence="1">
    <location>
        <begin position="714"/>
        <end position="857"/>
    </location>
</feature>
<feature type="compositionally biased region" description="Polar residues" evidence="1">
    <location>
        <begin position="225"/>
        <end position="249"/>
    </location>
</feature>
<proteinExistence type="predicted"/>
<feature type="region of interest" description="Disordered" evidence="1">
    <location>
        <begin position="1"/>
        <end position="458"/>
    </location>
</feature>
<dbReference type="AlphaFoldDB" id="A0A093VJ24"/>
<feature type="compositionally biased region" description="Polar residues" evidence="1">
    <location>
        <begin position="418"/>
        <end position="455"/>
    </location>
</feature>
<evidence type="ECO:0000256" key="1">
    <source>
        <dbReference type="SAM" id="MobiDB-lite"/>
    </source>
</evidence>
<feature type="compositionally biased region" description="Polar residues" evidence="1">
    <location>
        <begin position="381"/>
        <end position="391"/>
    </location>
</feature>
<dbReference type="EMBL" id="JPOX01000003">
    <property type="protein sequence ID" value="KFX52185.1"/>
    <property type="molecule type" value="Genomic_DNA"/>
</dbReference>
<dbReference type="GO" id="GO:0004497">
    <property type="term" value="F:monooxygenase activity"/>
    <property type="evidence" value="ECO:0007669"/>
    <property type="project" value="UniProtKB-KW"/>
</dbReference>
<dbReference type="HOGENOM" id="CLU_326541_0_0_1"/>
<protein>
    <submittedName>
        <fullName evidence="2">Luciferin 4-monooxygenase</fullName>
    </submittedName>
</protein>
<feature type="region of interest" description="Disordered" evidence="1">
    <location>
        <begin position="509"/>
        <end position="536"/>
    </location>
</feature>
<sequence length="857" mass="93898">MAAHEDVQKSSSMPSTPQSFLYYEADSPFPQSGNEELWHSSKRRRTQQKPSSETQFIHMNGYKSDSQLGTRFNNTYVDSYSDSKTFENTQSKSGDAASAAEEAPGAVAETASKASDEILEVSSAKSVRSARKPMERSTETSQRVLKVKSGAGASQPTNIQTFIFKTKLDPRNLNYRDRSDEPGTPSSVTEIPEVLMENPPAEPSTRFTRKTRKSEASNILKFKSYTPNATPVLRNNASRKTPRQEQSVDAESPAPPIADDQRSLAAFERDRQPSADKMNLYETPTKDNVTAGVGESNSARRSTRVRKPVKHILLEELPKETPKKEKSTKEQGSTTVAQSKSLPRSANTTAAEPVSYASPPAPQSDAGYPYGDAFDRYGTPSPDSLSNTRSSGRVRKPTIKAIEALQSKPHSRKRLRNSDQFVVSSEASPNQGKVTPEPTNTANTSNVPTSRSVSGGRSDALSVSMDELDILGRQLYDLASTAIVDTTSVEDEDAKIAEWREAFNKKRNKQVSTHVVEEAPEAPEPEPEPEAPTKETPPVVEYLNLPGEINAEIPLDHPERARPYTEEDGWMHTGRVNEHGEEYCVAPRDKYQWVKHVSNYKTPVGPIPTPPPVLKSVDEIRRDNIYGFPPSPGNRNLYQKHPGQVWRLENVEGLASQTPSHTKSLRSSDRSIAKQVDAMNVDESGMKTRYIHKKGFPRFKRPLKIVFVDSSKLDLPAPSETTSSLRRRRQSAAQSAGGAHSTPSKTAGSNQRKRSFDMTGGSHGESSNQAQSQRKKRQSTVKADDKSTPARPKRQSAVGTATNNNNKTGGTPASTPSTAPPKSASSGTKATPKGTTGSNTAPLEKLSLKFHFGSHSK</sequence>
<feature type="compositionally biased region" description="Polar residues" evidence="1">
    <location>
        <begin position="331"/>
        <end position="350"/>
    </location>
</feature>
<reference evidence="2" key="1">
    <citation type="journal article" date="2014" name="PLoS Genet.">
        <title>Signature Gene Expression Reveals Novel Clues to the Molecular Mechanisms of Dimorphic Transition in Penicillium marneffei.</title>
        <authorList>
            <person name="Yang E."/>
            <person name="Wang G."/>
            <person name="Cai J."/>
            <person name="Woo P.C."/>
            <person name="Lau S.K."/>
            <person name="Yuen K.-Y."/>
            <person name="Chow W.-N."/>
            <person name="Lin X."/>
        </authorList>
    </citation>
    <scope>NUCLEOTIDE SEQUENCE [LARGE SCALE GENOMIC DNA]</scope>
    <source>
        <strain evidence="2">PM1</strain>
    </source>
</reference>
<feature type="compositionally biased region" description="Basic and acidic residues" evidence="1">
    <location>
        <begin position="312"/>
        <end position="329"/>
    </location>
</feature>
<feature type="compositionally biased region" description="Basic and acidic residues" evidence="1">
    <location>
        <begin position="259"/>
        <end position="274"/>
    </location>
</feature>
<feature type="compositionally biased region" description="Polar residues" evidence="1">
    <location>
        <begin position="152"/>
        <end position="163"/>
    </location>
</feature>
<feature type="compositionally biased region" description="Polar residues" evidence="1">
    <location>
        <begin position="48"/>
        <end position="93"/>
    </location>
</feature>